<reference evidence="2" key="1">
    <citation type="submission" date="2017-10" db="EMBL/GenBank/DDBJ databases">
        <title>Rapid genome shrinkage in a self-fertile nematode reveals novel sperm competition proteins.</title>
        <authorList>
            <person name="Yin D."/>
            <person name="Schwarz E.M."/>
            <person name="Thomas C.G."/>
            <person name="Felde R.L."/>
            <person name="Korf I.F."/>
            <person name="Cutter A.D."/>
            <person name="Schartner C.M."/>
            <person name="Ralston E.J."/>
            <person name="Meyer B.J."/>
            <person name="Haag E.S."/>
        </authorList>
    </citation>
    <scope>NUCLEOTIDE SEQUENCE [LARGE SCALE GENOMIC DNA]</scope>
    <source>
        <strain evidence="2">JU1422</strain>
    </source>
</reference>
<evidence type="ECO:0000313" key="1">
    <source>
        <dbReference type="EMBL" id="PIC12090.1"/>
    </source>
</evidence>
<dbReference type="AlphaFoldDB" id="A0A2G5SAN4"/>
<keyword evidence="2" id="KW-1185">Reference proteome</keyword>
<gene>
    <name evidence="1" type="ORF">B9Z55_028647</name>
</gene>
<name>A0A2G5SAN4_9PELO</name>
<dbReference type="EMBL" id="PDUG01000028">
    <property type="protein sequence ID" value="PIC12090.1"/>
    <property type="molecule type" value="Genomic_DNA"/>
</dbReference>
<evidence type="ECO:0000313" key="2">
    <source>
        <dbReference type="Proteomes" id="UP000230233"/>
    </source>
</evidence>
<sequence>MNITFLSLEKSNAVIRPAAEAYFEHILNVNLSLQLLETNSIYLQVYERYGYPETSLKLLAMSIDRLTGARKITKVIKYLSFYLDILPSQRTSEKSGRTYHQEVVRTLIFRSLDIDLTICHQALEKSCDKLFER</sequence>
<accession>A0A2G5SAN4</accession>
<comment type="caution">
    <text evidence="1">The sequence shown here is derived from an EMBL/GenBank/DDBJ whole genome shotgun (WGS) entry which is preliminary data.</text>
</comment>
<protein>
    <submittedName>
        <fullName evidence="1">Uncharacterized protein</fullName>
    </submittedName>
</protein>
<dbReference type="Proteomes" id="UP000230233">
    <property type="component" value="Unassembled WGS sequence"/>
</dbReference>
<proteinExistence type="predicted"/>
<organism evidence="1 2">
    <name type="scientific">Caenorhabditis nigoni</name>
    <dbReference type="NCBI Taxonomy" id="1611254"/>
    <lineage>
        <taxon>Eukaryota</taxon>
        <taxon>Metazoa</taxon>
        <taxon>Ecdysozoa</taxon>
        <taxon>Nematoda</taxon>
        <taxon>Chromadorea</taxon>
        <taxon>Rhabditida</taxon>
        <taxon>Rhabditina</taxon>
        <taxon>Rhabditomorpha</taxon>
        <taxon>Rhabditoidea</taxon>
        <taxon>Rhabditidae</taxon>
        <taxon>Peloderinae</taxon>
        <taxon>Caenorhabditis</taxon>
    </lineage>
</organism>